<dbReference type="InterPro" id="IPR012938">
    <property type="entry name" value="Glc/Sorbosone_DH"/>
</dbReference>
<keyword evidence="4" id="KW-1185">Reference proteome</keyword>
<dbReference type="Pfam" id="PF07995">
    <property type="entry name" value="GSDH"/>
    <property type="match status" value="1"/>
</dbReference>
<evidence type="ECO:0000313" key="4">
    <source>
        <dbReference type="Proteomes" id="UP000282125"/>
    </source>
</evidence>
<feature type="signal peptide" evidence="1">
    <location>
        <begin position="1"/>
        <end position="26"/>
    </location>
</feature>
<keyword evidence="1" id="KW-0732">Signal</keyword>
<dbReference type="Proteomes" id="UP000282125">
    <property type="component" value="Unassembled WGS sequence"/>
</dbReference>
<protein>
    <submittedName>
        <fullName evidence="3">PQQ-dependent sugar dehydrogenase</fullName>
    </submittedName>
</protein>
<organism evidence="3 4">
    <name type="scientific">Falsigemmobacter faecalis</name>
    <dbReference type="NCBI Taxonomy" id="2488730"/>
    <lineage>
        <taxon>Bacteria</taxon>
        <taxon>Pseudomonadati</taxon>
        <taxon>Pseudomonadota</taxon>
        <taxon>Alphaproteobacteria</taxon>
        <taxon>Rhodobacterales</taxon>
        <taxon>Paracoccaceae</taxon>
        <taxon>Falsigemmobacter</taxon>
    </lineage>
</organism>
<sequence length="366" mass="38000">MRWLLASAFPAALSAAPMAAALPSSAGELSIERITDGLTEPWAFGFLPGAEGVLITERGGRLLWLRDGQLSALGGLPQTAQGGQGGLLDLLVPKDFTRSREVYLLYSAAAPGGSAITLGRGRLDVGSSALSGFVPLWSGDGASATRHFGARMVETAEGHLLVGLGDRGTGPGGQEAQDLSLSHGKIIALSRAGAALALAPGLPRGVLSYGHRNIQGAALDAEGTLWVSEHGARGGDEINRIRRGGNYGWPVISYGRNYTGTKIGIGTEAPGMEQPVLYWDPSIAPSGLVVLQGGGFAGWNGSLLAGSLKADHIVRLDPKAGFAQEVLRAPEMARVRDLREAPDGSLWFLSVGRGALYRLSPAAPSR</sequence>
<dbReference type="AlphaFoldDB" id="A0A3P3DLL8"/>
<dbReference type="Gene3D" id="2.120.10.30">
    <property type="entry name" value="TolB, C-terminal domain"/>
    <property type="match status" value="1"/>
</dbReference>
<dbReference type="PANTHER" id="PTHR19328">
    <property type="entry name" value="HEDGEHOG-INTERACTING PROTEIN"/>
    <property type="match status" value="1"/>
</dbReference>
<dbReference type="PANTHER" id="PTHR19328:SF75">
    <property type="entry name" value="ALDOSE SUGAR DEHYDROGENASE YLII"/>
    <property type="match status" value="1"/>
</dbReference>
<evidence type="ECO:0000313" key="3">
    <source>
        <dbReference type="EMBL" id="RRH75149.1"/>
    </source>
</evidence>
<feature type="chain" id="PRO_5018067603" evidence="1">
    <location>
        <begin position="27"/>
        <end position="366"/>
    </location>
</feature>
<dbReference type="SUPFAM" id="SSF50952">
    <property type="entry name" value="Soluble quinoprotein glucose dehydrogenase"/>
    <property type="match status" value="1"/>
</dbReference>
<evidence type="ECO:0000259" key="2">
    <source>
        <dbReference type="Pfam" id="PF07995"/>
    </source>
</evidence>
<gene>
    <name evidence="3" type="ORF">EG244_09190</name>
</gene>
<dbReference type="RefSeq" id="WP_124964716.1">
    <property type="nucleotide sequence ID" value="NZ_RRAZ01000011.1"/>
</dbReference>
<accession>A0A3P3DLL8</accession>
<dbReference type="InterPro" id="IPR011041">
    <property type="entry name" value="Quinoprot_gluc/sorb_DH_b-prop"/>
</dbReference>
<evidence type="ECO:0000256" key="1">
    <source>
        <dbReference type="SAM" id="SignalP"/>
    </source>
</evidence>
<reference evidence="3 4" key="1">
    <citation type="submission" date="2018-11" db="EMBL/GenBank/DDBJ databases">
        <title>Gemmobacter sp. nov., YIM 102744-1 draft genome.</title>
        <authorList>
            <person name="Li G."/>
            <person name="Jiang Y."/>
        </authorList>
    </citation>
    <scope>NUCLEOTIDE SEQUENCE [LARGE SCALE GENOMIC DNA]</scope>
    <source>
        <strain evidence="3 4">YIM 102744-1</strain>
    </source>
</reference>
<dbReference type="InterPro" id="IPR011042">
    <property type="entry name" value="6-blade_b-propeller_TolB-like"/>
</dbReference>
<feature type="domain" description="Glucose/Sorbosone dehydrogenase" evidence="2">
    <location>
        <begin position="38"/>
        <end position="357"/>
    </location>
</feature>
<comment type="caution">
    <text evidence="3">The sequence shown here is derived from an EMBL/GenBank/DDBJ whole genome shotgun (WGS) entry which is preliminary data.</text>
</comment>
<proteinExistence type="predicted"/>
<dbReference type="OrthoDB" id="9770043at2"/>
<dbReference type="EMBL" id="RRAZ01000011">
    <property type="protein sequence ID" value="RRH75149.1"/>
    <property type="molecule type" value="Genomic_DNA"/>
</dbReference>
<name>A0A3P3DLL8_9RHOB</name>